<evidence type="ECO:0000313" key="2">
    <source>
        <dbReference type="EMBL" id="MEH7828081.1"/>
    </source>
</evidence>
<organism evidence="2 3">
    <name type="scientific">Gemmobacter denitrificans</name>
    <dbReference type="NCBI Taxonomy" id="3123040"/>
    <lineage>
        <taxon>Bacteria</taxon>
        <taxon>Pseudomonadati</taxon>
        <taxon>Pseudomonadota</taxon>
        <taxon>Alphaproteobacteria</taxon>
        <taxon>Rhodobacterales</taxon>
        <taxon>Paracoccaceae</taxon>
        <taxon>Gemmobacter</taxon>
    </lineage>
</organism>
<name>A0ABU8BTS9_9RHOB</name>
<keyword evidence="3" id="KW-1185">Reference proteome</keyword>
<gene>
    <name evidence="2" type="ORF">V6590_07960</name>
</gene>
<evidence type="ECO:0000313" key="3">
    <source>
        <dbReference type="Proteomes" id="UP001431963"/>
    </source>
</evidence>
<feature type="domain" description="Metallo-beta-lactamase" evidence="1">
    <location>
        <begin position="54"/>
        <end position="253"/>
    </location>
</feature>
<reference evidence="2" key="1">
    <citation type="submission" date="2024-02" db="EMBL/GenBank/DDBJ databases">
        <title>Genome sequences of strain Gemmobacter sp. JM10B15.</title>
        <authorList>
            <person name="Zhang M."/>
        </authorList>
    </citation>
    <scope>NUCLEOTIDE SEQUENCE</scope>
    <source>
        <strain evidence="2">JM10B15</strain>
    </source>
</reference>
<proteinExistence type="predicted"/>
<dbReference type="InterPro" id="IPR001279">
    <property type="entry name" value="Metallo-B-lactamas"/>
</dbReference>
<evidence type="ECO:0000259" key="1">
    <source>
        <dbReference type="Pfam" id="PF12706"/>
    </source>
</evidence>
<dbReference type="Proteomes" id="UP001431963">
    <property type="component" value="Unassembled WGS sequence"/>
</dbReference>
<dbReference type="Gene3D" id="3.60.15.10">
    <property type="entry name" value="Ribonuclease Z/Hydroxyacylglutathione hydrolase-like"/>
    <property type="match status" value="1"/>
</dbReference>
<dbReference type="RefSeq" id="WP_335421649.1">
    <property type="nucleotide sequence ID" value="NZ_JBALHR010000003.1"/>
</dbReference>
<protein>
    <submittedName>
        <fullName evidence="2">MBL fold metallo-hydrolase</fullName>
    </submittedName>
</protein>
<dbReference type="InterPro" id="IPR036866">
    <property type="entry name" value="RibonucZ/Hydroxyglut_hydro"/>
</dbReference>
<accession>A0ABU8BTS9</accession>
<dbReference type="PANTHER" id="PTHR46018">
    <property type="entry name" value="ZINC PHOSPHODIESTERASE ELAC PROTEIN 1"/>
    <property type="match status" value="1"/>
</dbReference>
<dbReference type="CDD" id="cd07715">
    <property type="entry name" value="TaR3-like_MBL-fold"/>
    <property type="match status" value="1"/>
</dbReference>
<dbReference type="SUPFAM" id="SSF56281">
    <property type="entry name" value="Metallo-hydrolase/oxidoreductase"/>
    <property type="match status" value="1"/>
</dbReference>
<dbReference type="Pfam" id="PF12706">
    <property type="entry name" value="Lactamase_B_2"/>
    <property type="match status" value="1"/>
</dbReference>
<comment type="caution">
    <text evidence="2">The sequence shown here is derived from an EMBL/GenBank/DDBJ whole genome shotgun (WGS) entry which is preliminary data.</text>
</comment>
<dbReference type="PANTHER" id="PTHR46018:SF2">
    <property type="entry name" value="ZINC PHOSPHODIESTERASE ELAC PROTEIN 1"/>
    <property type="match status" value="1"/>
</dbReference>
<dbReference type="EMBL" id="JBALHR010000003">
    <property type="protein sequence ID" value="MEH7828081.1"/>
    <property type="molecule type" value="Genomic_DNA"/>
</dbReference>
<sequence length="287" mass="31478">MRQPENGAGPAEPEAGLAVTLWGTRGSLPRSGTGFTEFGGDTMCVELRFGDQVVLVDAGSGIAPAGKALRNAGQTQIDLFFTHSHYDHMMGLPFFAPFYDPAAQVRLWSGHLHGQMTTQDMLCGFMRKPYFPVGPEVFKARIETRDFCPGDVLAGPAGMTVRTGWLNHPDGAVGYRFEIGGRSVAILFDTEHEPGQMDPTVLDLMQGVDLALYDAAFTEDEFETYRNFGHSTWEHAVMLAQQAGVKRLGLVHHALYRPDAELVEIDAKAQDLFPGAFCGRDRQTILL</sequence>